<evidence type="ECO:0000256" key="2">
    <source>
        <dbReference type="ARBA" id="ARBA00022448"/>
    </source>
</evidence>
<evidence type="ECO:0000256" key="1">
    <source>
        <dbReference type="ARBA" id="ARBA00004141"/>
    </source>
</evidence>
<dbReference type="EMBL" id="JACICC010000001">
    <property type="protein sequence ID" value="MBB3808337.1"/>
    <property type="molecule type" value="Genomic_DNA"/>
</dbReference>
<keyword evidence="5 7" id="KW-1133">Transmembrane helix</keyword>
<evidence type="ECO:0008006" key="10">
    <source>
        <dbReference type="Google" id="ProtNLM"/>
    </source>
</evidence>
<feature type="transmembrane region" description="Helical" evidence="7">
    <location>
        <begin position="97"/>
        <end position="121"/>
    </location>
</feature>
<feature type="transmembrane region" description="Helical" evidence="7">
    <location>
        <begin position="6"/>
        <end position="24"/>
    </location>
</feature>
<gene>
    <name evidence="8" type="ORF">FHS81_000391</name>
</gene>
<evidence type="ECO:0000256" key="7">
    <source>
        <dbReference type="SAM" id="Phobius"/>
    </source>
</evidence>
<evidence type="ECO:0000313" key="8">
    <source>
        <dbReference type="EMBL" id="MBB3808337.1"/>
    </source>
</evidence>
<evidence type="ECO:0000256" key="5">
    <source>
        <dbReference type="ARBA" id="ARBA00022989"/>
    </source>
</evidence>
<feature type="transmembrane region" description="Helical" evidence="7">
    <location>
        <begin position="65"/>
        <end position="90"/>
    </location>
</feature>
<sequence length="324" mass="33384">MLETIVTALLPIIVTLMLGFFAGWKHNFTQQQAGVLNSMVMLYALPLLLFAGILSTPLAEVTGNIALFVWTAIGMIGGLVIVFAVSMFVFRSSSGVAALRAIAIAGPAVPFVGTPVLGVLFPGDADLVIAVSSLLMNLVQVPLALIFLVGASQTAGSPVTAGAATAKPATSGLATALHAVVNAVRQPVVWAPVLAFVLLLVGLDMPHYLKGSFTLLGQATGGVALFAVGIVLFSQKVSVSIPVVINVAAKNIVLPAIILLGMRAFGISATETSLVVVTLAIPTASIAVIFAVQYATAQKEMASTLFWSTILSVITMGGFIWITG</sequence>
<feature type="transmembrane region" description="Helical" evidence="7">
    <location>
        <begin position="187"/>
        <end position="203"/>
    </location>
</feature>
<reference evidence="8 9" key="1">
    <citation type="submission" date="2020-08" db="EMBL/GenBank/DDBJ databases">
        <title>Genomic Encyclopedia of Type Strains, Phase IV (KMG-IV): sequencing the most valuable type-strain genomes for metagenomic binning, comparative biology and taxonomic classification.</title>
        <authorList>
            <person name="Goeker M."/>
        </authorList>
    </citation>
    <scope>NUCLEOTIDE SEQUENCE [LARGE SCALE GENOMIC DNA]</scope>
    <source>
        <strain evidence="8 9">DSM 28760</strain>
    </source>
</reference>
<evidence type="ECO:0000256" key="6">
    <source>
        <dbReference type="ARBA" id="ARBA00023136"/>
    </source>
</evidence>
<evidence type="ECO:0000313" key="9">
    <source>
        <dbReference type="Proteomes" id="UP000537592"/>
    </source>
</evidence>
<keyword evidence="9" id="KW-1185">Reference proteome</keyword>
<feature type="transmembrane region" description="Helical" evidence="7">
    <location>
        <begin position="274"/>
        <end position="295"/>
    </location>
</feature>
<evidence type="ECO:0000256" key="3">
    <source>
        <dbReference type="ARBA" id="ARBA00022475"/>
    </source>
</evidence>
<proteinExistence type="predicted"/>
<dbReference type="RefSeq" id="WP_183750344.1">
    <property type="nucleotide sequence ID" value="NZ_JACICC010000001.1"/>
</dbReference>
<dbReference type="InterPro" id="IPR004776">
    <property type="entry name" value="Mem_transp_PIN-like"/>
</dbReference>
<dbReference type="GO" id="GO:0055085">
    <property type="term" value="P:transmembrane transport"/>
    <property type="evidence" value="ECO:0007669"/>
    <property type="project" value="InterPro"/>
</dbReference>
<protein>
    <recommendedName>
        <fullName evidence="10">Permease</fullName>
    </recommendedName>
</protein>
<accession>A0A7W5Z1W5</accession>
<name>A0A7W5Z1W5_9HYPH</name>
<keyword evidence="2" id="KW-0813">Transport</keyword>
<evidence type="ECO:0000256" key="4">
    <source>
        <dbReference type="ARBA" id="ARBA00022692"/>
    </source>
</evidence>
<comment type="subcellular location">
    <subcellularLocation>
        <location evidence="1">Membrane</location>
        <topology evidence="1">Multi-pass membrane protein</topology>
    </subcellularLocation>
</comment>
<organism evidence="8 9">
    <name type="scientific">Pseudochelatococcus contaminans</name>
    <dbReference type="NCBI Taxonomy" id="1538103"/>
    <lineage>
        <taxon>Bacteria</taxon>
        <taxon>Pseudomonadati</taxon>
        <taxon>Pseudomonadota</taxon>
        <taxon>Alphaproteobacteria</taxon>
        <taxon>Hyphomicrobiales</taxon>
        <taxon>Chelatococcaceae</taxon>
        <taxon>Pseudochelatococcus</taxon>
    </lineage>
</organism>
<keyword evidence="4 7" id="KW-0812">Transmembrane</keyword>
<dbReference type="PANTHER" id="PTHR36838:SF1">
    <property type="entry name" value="SLR1864 PROTEIN"/>
    <property type="match status" value="1"/>
</dbReference>
<dbReference type="GO" id="GO:0016020">
    <property type="term" value="C:membrane"/>
    <property type="evidence" value="ECO:0007669"/>
    <property type="project" value="UniProtKB-SubCell"/>
</dbReference>
<feature type="transmembrane region" description="Helical" evidence="7">
    <location>
        <begin position="215"/>
        <end position="233"/>
    </location>
</feature>
<keyword evidence="3" id="KW-1003">Cell membrane</keyword>
<dbReference type="Proteomes" id="UP000537592">
    <property type="component" value="Unassembled WGS sequence"/>
</dbReference>
<feature type="transmembrane region" description="Helical" evidence="7">
    <location>
        <begin position="301"/>
        <end position="322"/>
    </location>
</feature>
<dbReference type="Pfam" id="PF03547">
    <property type="entry name" value="Mem_trans"/>
    <property type="match status" value="1"/>
</dbReference>
<comment type="caution">
    <text evidence="8">The sequence shown here is derived from an EMBL/GenBank/DDBJ whole genome shotgun (WGS) entry which is preliminary data.</text>
</comment>
<dbReference type="PANTHER" id="PTHR36838">
    <property type="entry name" value="AUXIN EFFLUX CARRIER FAMILY PROTEIN"/>
    <property type="match status" value="1"/>
</dbReference>
<keyword evidence="6 7" id="KW-0472">Membrane</keyword>
<feature type="transmembrane region" description="Helical" evidence="7">
    <location>
        <begin position="239"/>
        <end position="262"/>
    </location>
</feature>
<feature type="transmembrane region" description="Helical" evidence="7">
    <location>
        <begin position="36"/>
        <end position="59"/>
    </location>
</feature>
<feature type="transmembrane region" description="Helical" evidence="7">
    <location>
        <begin position="127"/>
        <end position="149"/>
    </location>
</feature>
<dbReference type="AlphaFoldDB" id="A0A7W5Z1W5"/>